<name>A0ACB8TKY8_9AGAM</name>
<comment type="caution">
    <text evidence="1">The sequence shown here is derived from an EMBL/GenBank/DDBJ whole genome shotgun (WGS) entry which is preliminary data.</text>
</comment>
<accession>A0ACB8TKY8</accession>
<feature type="non-terminal residue" evidence="1">
    <location>
        <position position="148"/>
    </location>
</feature>
<evidence type="ECO:0000313" key="2">
    <source>
        <dbReference type="Proteomes" id="UP000814140"/>
    </source>
</evidence>
<reference evidence="1" key="2">
    <citation type="journal article" date="2022" name="New Phytol.">
        <title>Evolutionary transition to the ectomycorrhizal habit in the genomes of a hyperdiverse lineage of mushroom-forming fungi.</title>
        <authorList>
            <person name="Looney B."/>
            <person name="Miyauchi S."/>
            <person name="Morin E."/>
            <person name="Drula E."/>
            <person name="Courty P.E."/>
            <person name="Kohler A."/>
            <person name="Kuo A."/>
            <person name="LaButti K."/>
            <person name="Pangilinan J."/>
            <person name="Lipzen A."/>
            <person name="Riley R."/>
            <person name="Andreopoulos W."/>
            <person name="He G."/>
            <person name="Johnson J."/>
            <person name="Nolan M."/>
            <person name="Tritt A."/>
            <person name="Barry K.W."/>
            <person name="Grigoriev I.V."/>
            <person name="Nagy L.G."/>
            <person name="Hibbett D."/>
            <person name="Henrissat B."/>
            <person name="Matheny P.B."/>
            <person name="Labbe J."/>
            <person name="Martin F.M."/>
        </authorList>
    </citation>
    <scope>NUCLEOTIDE SEQUENCE</scope>
    <source>
        <strain evidence="1">HHB10654</strain>
    </source>
</reference>
<evidence type="ECO:0000313" key="1">
    <source>
        <dbReference type="EMBL" id="KAI0069127.1"/>
    </source>
</evidence>
<protein>
    <submittedName>
        <fullName evidence="1">Uncharacterized protein</fullName>
    </submittedName>
</protein>
<gene>
    <name evidence="1" type="ORF">BV25DRAFT_1818079</name>
</gene>
<sequence>MNNSGYPTDPQKLEKILAKETKADEKHLARAAKNLHSLEKQEGKAEKAETKAETAREKAIKVEHKTAKALNDAAHRHDVALTEQKKAEDDLMLKQRQQQGLVREVEHKKAELEQMEQKKHAGEIARERRLTEVRAAAAGGGAAGPGPT</sequence>
<organism evidence="1 2">
    <name type="scientific">Artomyces pyxidatus</name>
    <dbReference type="NCBI Taxonomy" id="48021"/>
    <lineage>
        <taxon>Eukaryota</taxon>
        <taxon>Fungi</taxon>
        <taxon>Dikarya</taxon>
        <taxon>Basidiomycota</taxon>
        <taxon>Agaricomycotina</taxon>
        <taxon>Agaricomycetes</taxon>
        <taxon>Russulales</taxon>
        <taxon>Auriscalpiaceae</taxon>
        <taxon>Artomyces</taxon>
    </lineage>
</organism>
<dbReference type="EMBL" id="MU277187">
    <property type="protein sequence ID" value="KAI0069127.1"/>
    <property type="molecule type" value="Genomic_DNA"/>
</dbReference>
<reference evidence="1" key="1">
    <citation type="submission" date="2021-03" db="EMBL/GenBank/DDBJ databases">
        <authorList>
            <consortium name="DOE Joint Genome Institute"/>
            <person name="Ahrendt S."/>
            <person name="Looney B.P."/>
            <person name="Miyauchi S."/>
            <person name="Morin E."/>
            <person name="Drula E."/>
            <person name="Courty P.E."/>
            <person name="Chicoki N."/>
            <person name="Fauchery L."/>
            <person name="Kohler A."/>
            <person name="Kuo A."/>
            <person name="Labutti K."/>
            <person name="Pangilinan J."/>
            <person name="Lipzen A."/>
            <person name="Riley R."/>
            <person name="Andreopoulos W."/>
            <person name="He G."/>
            <person name="Johnson J."/>
            <person name="Barry K.W."/>
            <person name="Grigoriev I.V."/>
            <person name="Nagy L."/>
            <person name="Hibbett D."/>
            <person name="Henrissat B."/>
            <person name="Matheny P.B."/>
            <person name="Labbe J."/>
            <person name="Martin F."/>
        </authorList>
    </citation>
    <scope>NUCLEOTIDE SEQUENCE</scope>
    <source>
        <strain evidence="1">HHB10654</strain>
    </source>
</reference>
<dbReference type="Proteomes" id="UP000814140">
    <property type="component" value="Unassembled WGS sequence"/>
</dbReference>
<proteinExistence type="predicted"/>
<keyword evidence="2" id="KW-1185">Reference proteome</keyword>